<dbReference type="GO" id="GO:0006955">
    <property type="term" value="P:immune response"/>
    <property type="evidence" value="ECO:0007669"/>
    <property type="project" value="TreeGrafter"/>
</dbReference>
<dbReference type="GO" id="GO:0007166">
    <property type="term" value="P:cell surface receptor signaling pathway"/>
    <property type="evidence" value="ECO:0007669"/>
    <property type="project" value="TreeGrafter"/>
</dbReference>
<dbReference type="GO" id="GO:0009897">
    <property type="term" value="C:external side of plasma membrane"/>
    <property type="evidence" value="ECO:0007669"/>
    <property type="project" value="TreeGrafter"/>
</dbReference>
<dbReference type="OrthoDB" id="6151406at2759"/>
<proteinExistence type="predicted"/>
<dbReference type="Gene3D" id="2.60.40.10">
    <property type="entry name" value="Immunoglobulins"/>
    <property type="match status" value="2"/>
</dbReference>
<dbReference type="InterPro" id="IPR013783">
    <property type="entry name" value="Ig-like_fold"/>
</dbReference>
<reference evidence="4" key="2">
    <citation type="submission" date="2025-08" db="UniProtKB">
        <authorList>
            <consortium name="Ensembl"/>
        </authorList>
    </citation>
    <scope>IDENTIFICATION</scope>
</reference>
<dbReference type="InterPro" id="IPR050488">
    <property type="entry name" value="Ig_Fc_receptor"/>
</dbReference>
<accession>A0A8C9SLA9</accession>
<dbReference type="PANTHER" id="PTHR11481:SF112">
    <property type="entry name" value="FC RECEPTOR-LIKE PROTEIN 4-RELATED"/>
    <property type="match status" value="1"/>
</dbReference>
<keyword evidence="2" id="KW-1015">Disulfide bond</keyword>
<dbReference type="InterPro" id="IPR003598">
    <property type="entry name" value="Ig_sub2"/>
</dbReference>
<dbReference type="SUPFAM" id="SSF48726">
    <property type="entry name" value="Immunoglobulin"/>
    <property type="match status" value="2"/>
</dbReference>
<dbReference type="PANTHER" id="PTHR11481">
    <property type="entry name" value="IMMUNOGLOBULIN FC RECEPTOR"/>
    <property type="match status" value="1"/>
</dbReference>
<evidence type="ECO:0000313" key="5">
    <source>
        <dbReference type="Proteomes" id="UP000694397"/>
    </source>
</evidence>
<dbReference type="SMART" id="SM00409">
    <property type="entry name" value="IG"/>
    <property type="match status" value="2"/>
</dbReference>
<evidence type="ECO:0000259" key="3">
    <source>
        <dbReference type="PROSITE" id="PS50835"/>
    </source>
</evidence>
<dbReference type="InterPro" id="IPR007110">
    <property type="entry name" value="Ig-like_dom"/>
</dbReference>
<reference evidence="4" key="3">
    <citation type="submission" date="2025-09" db="UniProtKB">
        <authorList>
            <consortium name="Ensembl"/>
        </authorList>
    </citation>
    <scope>IDENTIFICATION</scope>
</reference>
<dbReference type="AlphaFoldDB" id="A0A8C9SLA9"/>
<dbReference type="InterPro" id="IPR036179">
    <property type="entry name" value="Ig-like_dom_sf"/>
</dbReference>
<dbReference type="Pfam" id="PF13927">
    <property type="entry name" value="Ig_3"/>
    <property type="match status" value="2"/>
</dbReference>
<dbReference type="Ensembl" id="ENSSFOT00015036030.2">
    <property type="protein sequence ID" value="ENSSFOP00015035641.2"/>
    <property type="gene ID" value="ENSSFOG00015022653.2"/>
</dbReference>
<name>A0A8C9SLA9_SCLFO</name>
<feature type="domain" description="Ig-like" evidence="3">
    <location>
        <begin position="26"/>
        <end position="92"/>
    </location>
</feature>
<evidence type="ECO:0000256" key="2">
    <source>
        <dbReference type="ARBA" id="ARBA00023157"/>
    </source>
</evidence>
<organism evidence="4 5">
    <name type="scientific">Scleropages formosus</name>
    <name type="common">Asian bonytongue</name>
    <name type="synonym">Osteoglossum formosum</name>
    <dbReference type="NCBI Taxonomy" id="113540"/>
    <lineage>
        <taxon>Eukaryota</taxon>
        <taxon>Metazoa</taxon>
        <taxon>Chordata</taxon>
        <taxon>Craniata</taxon>
        <taxon>Vertebrata</taxon>
        <taxon>Euteleostomi</taxon>
        <taxon>Actinopterygii</taxon>
        <taxon>Neopterygii</taxon>
        <taxon>Teleostei</taxon>
        <taxon>Osteoglossocephala</taxon>
        <taxon>Osteoglossomorpha</taxon>
        <taxon>Osteoglossiformes</taxon>
        <taxon>Osteoglossidae</taxon>
        <taxon>Scleropages</taxon>
    </lineage>
</organism>
<protein>
    <recommendedName>
        <fullName evidence="3">Ig-like domain-containing protein</fullName>
    </recommendedName>
</protein>
<reference evidence="4 5" key="1">
    <citation type="submission" date="2019-04" db="EMBL/GenBank/DDBJ databases">
        <authorList>
            <consortium name="Wellcome Sanger Institute Data Sharing"/>
        </authorList>
    </citation>
    <scope>NUCLEOTIDE SEQUENCE [LARGE SCALE GENOMIC DNA]</scope>
</reference>
<keyword evidence="5" id="KW-1185">Reference proteome</keyword>
<feature type="domain" description="Ig-like" evidence="3">
    <location>
        <begin position="96"/>
        <end position="174"/>
    </location>
</feature>
<dbReference type="PROSITE" id="PS50835">
    <property type="entry name" value="IG_LIKE"/>
    <property type="match status" value="2"/>
</dbReference>
<keyword evidence="1" id="KW-0732">Signal</keyword>
<evidence type="ECO:0000313" key="4">
    <source>
        <dbReference type="Ensembl" id="ENSSFOP00015035641.2"/>
    </source>
</evidence>
<dbReference type="GeneTree" id="ENSGT01120000272530"/>
<dbReference type="SMART" id="SM00408">
    <property type="entry name" value="IGc2"/>
    <property type="match status" value="1"/>
</dbReference>
<dbReference type="InterPro" id="IPR003599">
    <property type="entry name" value="Ig_sub"/>
</dbReference>
<dbReference type="Proteomes" id="UP000694397">
    <property type="component" value="Chromosome 19"/>
</dbReference>
<evidence type="ECO:0000256" key="1">
    <source>
        <dbReference type="ARBA" id="ARBA00022729"/>
    </source>
</evidence>
<sequence>MDFKSFTSPVCWTVTAIFTFPGVPQPVLSLQSGWTNMFLTETVTLRCDVQGISSHWVYKWYRDGQEIPISGDGDTYTILSAARSHSGQYQCRGELPERLSYFAFTLTCCTTFLLYIYTGERLSLTCTVDGDSTGWKYLWYKDTQGAVLSNTDSDRTDGSSYTINSAAPSHSGQYWYFKDLLSSQRPFQISIPTVPYISSITISDNNYSPIVKNVSNFYICLCLWMLKKHYSMNVYQLWEWIWIWN</sequence>
<dbReference type="GO" id="GO:0004888">
    <property type="term" value="F:transmembrane signaling receptor activity"/>
    <property type="evidence" value="ECO:0007669"/>
    <property type="project" value="TreeGrafter"/>
</dbReference>